<feature type="region of interest" description="Disordered" evidence="2">
    <location>
        <begin position="540"/>
        <end position="576"/>
    </location>
</feature>
<keyword evidence="6" id="KW-1185">Reference proteome</keyword>
<dbReference type="GO" id="GO:0007165">
    <property type="term" value="P:signal transduction"/>
    <property type="evidence" value="ECO:0007669"/>
    <property type="project" value="InterPro"/>
</dbReference>
<gene>
    <name evidence="7" type="primary">LOC116295944</name>
</gene>
<dbReference type="GeneID" id="116295944"/>
<evidence type="ECO:0000259" key="5">
    <source>
        <dbReference type="Pfam" id="PF22960"/>
    </source>
</evidence>
<dbReference type="InterPro" id="IPR055194">
    <property type="entry name" value="UBR1-like_WH"/>
</dbReference>
<dbReference type="GO" id="GO:0016567">
    <property type="term" value="P:protein ubiquitination"/>
    <property type="evidence" value="ECO:0007669"/>
    <property type="project" value="UniProtKB-UniRule"/>
</dbReference>
<dbReference type="Proteomes" id="UP000515163">
    <property type="component" value="Unplaced"/>
</dbReference>
<feature type="domain" description="E3 ubiquitin-protein ligase UBR1-like winged-helix" evidence="5">
    <location>
        <begin position="144"/>
        <end position="243"/>
    </location>
</feature>
<dbReference type="Pfam" id="PF22960">
    <property type="entry name" value="WHD_UBR1"/>
    <property type="match status" value="1"/>
</dbReference>
<dbReference type="GO" id="GO:0061630">
    <property type="term" value="F:ubiquitin protein ligase activity"/>
    <property type="evidence" value="ECO:0007669"/>
    <property type="project" value="UniProtKB-UniRule"/>
</dbReference>
<dbReference type="Gene3D" id="1.10.555.10">
    <property type="entry name" value="Rho GTPase activation protein"/>
    <property type="match status" value="1"/>
</dbReference>
<dbReference type="InterPro" id="IPR008936">
    <property type="entry name" value="Rho_GTPase_activation_prot"/>
</dbReference>
<accession>A0A6P8I4P0</accession>
<dbReference type="GO" id="GO:0000151">
    <property type="term" value="C:ubiquitin ligase complex"/>
    <property type="evidence" value="ECO:0007669"/>
    <property type="project" value="TreeGrafter"/>
</dbReference>
<dbReference type="SUPFAM" id="SSF48350">
    <property type="entry name" value="GTPase activation domain, GAP"/>
    <property type="match status" value="1"/>
</dbReference>
<comment type="catalytic activity">
    <reaction evidence="1">
        <text>S-ubiquitinyl-[E2 ubiquitin-conjugating enzyme]-L-cysteine + [acceptor protein]-L-lysine = [E2 ubiquitin-conjugating enzyme]-L-cysteine + N(6)-ubiquitinyl-[acceptor protein]-L-lysine.</text>
        <dbReference type="EC" id="2.3.2.27"/>
    </reaction>
</comment>
<reference evidence="7" key="1">
    <citation type="submission" date="2025-08" db="UniProtKB">
        <authorList>
            <consortium name="RefSeq"/>
        </authorList>
    </citation>
    <scope>IDENTIFICATION</scope>
    <source>
        <tissue evidence="7">Tentacle</tissue>
    </source>
</reference>
<dbReference type="GO" id="GO:0071596">
    <property type="term" value="P:ubiquitin-dependent protein catabolic process via the N-end rule pathway"/>
    <property type="evidence" value="ECO:0007669"/>
    <property type="project" value="UniProtKB-UniRule"/>
</dbReference>
<comment type="pathway">
    <text evidence="1">Protein modification; protein ubiquitination.</text>
</comment>
<name>A0A6P8I4P0_ACTTE</name>
<comment type="function">
    <text evidence="1">Ubiquitin ligase protein which is a component of the N-end rule pathway. Recognizes and binds to proteins bearing specific N-terminal residues that are destabilizing according to the N-end rule, leading to their ubiquitination and subsequent degradation.</text>
</comment>
<organism evidence="6 7">
    <name type="scientific">Actinia tenebrosa</name>
    <name type="common">Australian red waratah sea anemone</name>
    <dbReference type="NCBI Taxonomy" id="6105"/>
    <lineage>
        <taxon>Eukaryota</taxon>
        <taxon>Metazoa</taxon>
        <taxon>Cnidaria</taxon>
        <taxon>Anthozoa</taxon>
        <taxon>Hexacorallia</taxon>
        <taxon>Actiniaria</taxon>
        <taxon>Actiniidae</taxon>
        <taxon>Actinia</taxon>
    </lineage>
</organism>
<feature type="compositionally biased region" description="Polar residues" evidence="2">
    <location>
        <begin position="632"/>
        <end position="641"/>
    </location>
</feature>
<keyword evidence="1" id="KW-0863">Zinc-finger</keyword>
<keyword evidence="1" id="KW-0833">Ubl conjugation pathway</keyword>
<sequence>MSHFKMPLEEIVPSQTLLAQMAEHLLQIQAAVCEIRIGRWVRNGSQIRSQMRLYAECHFCNSMIDLDIFLLQICAAFLDPDYLLDAILERFGIKHWFHFGPLNVPTPSCFDMDTDMSMVEGALCLILNLLSSRLHLGLSHQEVIRQEMVALLCIGDRTHSQLVELIPDKPGQTHKIQEFEESLAEIAVYKAPAFENGWMQQGKYAPKDIVWEQKFDPVQVFHRAMQRQDIQSAMNRYSAFISKTTQASSSSNLWPPFKPLRPLPKGSEGILRMLQCKTMHGMLYYIFFQAAQENSNISDSLLYTAVHLTSLALETPVPPPSKGLKPNIILDMECEDVGCQIASRCIDHLETYGKHVKDLHQVEDLRHINAELITTLQKDPDTPIDPQRFTCHDVCVVMACAVHQIMQPPLFDPFLPFMAQVLNSALNNKSNQNEKVAQLQHIQFLLELLPPHRRNLVKKLSSHLVSVSERFNIPTKNLVLVSDDSQPMELSMLLMYLIKYHDWMFRVHSPPLGWPGDILDLDFKSVSMVDSIRHSVGVILPPEPMDTTRAETASEGSTSVPSQVPGTSSSSRPLSQFLDDTPAFRTLVQEFMAITEAPESVARSLLITCGGNLELAINMHLNMEDTLPVLPDNSSQSSSTERPVHEESAGSKEEVQPKALNESILSILWKIKTSFASSSSSSSSVGDGSYYINKLIEQARTSTPGNAAVVASLTSAVSKDVEEEKSAGDDLDEAARTALRRKQARERQQKLLAEFASKQKSFMEQALKRDPDALDDVSMDVDAPPDTSETNNDKTYECVICGEASPSTEERPVGLVTLLQPSAVLKHRSLRKQNTSASNEPFQATNCGGFVKTRFNALIKLFPKDESIDALSAGCEGGIHAQTCGHYLHVDCQQSYLKSLQEEEAAQLHHTQSFSPRNGDFTCPLCRQLSNCVLPEIPLLIMPSQGNQKHMGHIDCLHLQRETLRKYFQNSFTKLTASALNFSVLGASIKTVVEIASMLGTNGEIPKSERPFELLYRTIRTNLELEQVNREARKLSTSRKSCFGSLMRAFHFHCQTLVEPLIPVWSELSDIDIPQEHSKSANNKPPAVPLLLRDAPSLLIQMMLSWTSALSLRDFQCLVQLIYNLVFTQGLVHSCCKFVGDERLSWQETGKKALVQKNTQKSLTIDMLLGFVTQTLSSSKLFKEDNLMLGISQSVWSPHMVEQSIRDFCLPYLKIANLISSLCYDTVMPKVETSDQEFQAYAASLQLCTESPSSRDGFSCADCLKWPHAKPLSIIRKWCDSLSSVTRRYDAFVKSQDLLPITHQWQSPKMIQLPERYDLVIQHYRKLKCTTCDTKPDDPAVCLVCGRFVCLQGMCCVSTDEGRKHECVKHSAECGAGTGVFLIVLSSVVIIIRADRVCMWGSVYLDGFGEEDRDLRRGKPLFLSQDRYNRLQEQWFTHSFDHTCKRWKRHMNAL</sequence>
<comment type="similarity">
    <text evidence="1">Belongs to the E3 ubiquitin-protein ligase UBR1-like family.</text>
</comment>
<dbReference type="InterPro" id="IPR000198">
    <property type="entry name" value="RhoGAP_dom"/>
</dbReference>
<protein>
    <recommendedName>
        <fullName evidence="1">E3 ubiquitin-protein ligase</fullName>
        <ecNumber evidence="1">2.3.2.27</ecNumber>
    </recommendedName>
</protein>
<feature type="region of interest" description="Disordered" evidence="2">
    <location>
        <begin position="627"/>
        <end position="657"/>
    </location>
</feature>
<dbReference type="EC" id="2.3.2.27" evidence="1"/>
<dbReference type="KEGG" id="aten:116295944"/>
<feature type="domain" description="E3 ubiquitin-protein ligase UBR-like C-terminal" evidence="4">
    <location>
        <begin position="1075"/>
        <end position="1436"/>
    </location>
</feature>
<dbReference type="FunCoup" id="A0A6P8I4P0">
    <property type="interactions" value="826"/>
</dbReference>
<feature type="compositionally biased region" description="Polar residues" evidence="2">
    <location>
        <begin position="550"/>
        <end position="574"/>
    </location>
</feature>
<keyword evidence="1" id="KW-0862">Zinc</keyword>
<dbReference type="GO" id="GO:0005737">
    <property type="term" value="C:cytoplasm"/>
    <property type="evidence" value="ECO:0007669"/>
    <property type="project" value="TreeGrafter"/>
</dbReference>
<dbReference type="OrthoDB" id="5985069at2759"/>
<dbReference type="UniPathway" id="UPA00143"/>
<dbReference type="GO" id="GO:0008270">
    <property type="term" value="F:zinc ion binding"/>
    <property type="evidence" value="ECO:0007669"/>
    <property type="project" value="UniProtKB-UniRule"/>
</dbReference>
<evidence type="ECO:0000313" key="7">
    <source>
        <dbReference type="RefSeq" id="XP_031559765.1"/>
    </source>
</evidence>
<dbReference type="CDD" id="cd14345">
    <property type="entry name" value="UBA_UBXD7"/>
    <property type="match status" value="1"/>
</dbReference>
<dbReference type="Pfam" id="PF18995">
    <property type="entry name" value="PRT6_C"/>
    <property type="match status" value="1"/>
</dbReference>
<feature type="compositionally biased region" description="Basic and acidic residues" evidence="2">
    <location>
        <begin position="642"/>
        <end position="656"/>
    </location>
</feature>
<keyword evidence="1" id="KW-0479">Metal-binding</keyword>
<dbReference type="Pfam" id="PF00620">
    <property type="entry name" value="RhoGAP"/>
    <property type="match status" value="1"/>
</dbReference>
<proteinExistence type="inferred from homology"/>
<dbReference type="CDD" id="cd16483">
    <property type="entry name" value="RING-H2_UBR3"/>
    <property type="match status" value="1"/>
</dbReference>
<dbReference type="InParanoid" id="A0A6P8I4P0"/>
<keyword evidence="1" id="KW-0808">Transferase</keyword>
<evidence type="ECO:0000256" key="1">
    <source>
        <dbReference type="RuleBase" id="RU366018"/>
    </source>
</evidence>
<dbReference type="Pfam" id="PF14555">
    <property type="entry name" value="UBA_4"/>
    <property type="match status" value="1"/>
</dbReference>
<evidence type="ECO:0000259" key="3">
    <source>
        <dbReference type="Pfam" id="PF00620"/>
    </source>
</evidence>
<evidence type="ECO:0000259" key="4">
    <source>
        <dbReference type="Pfam" id="PF18995"/>
    </source>
</evidence>
<dbReference type="InterPro" id="IPR039164">
    <property type="entry name" value="UBR1-like"/>
</dbReference>
<evidence type="ECO:0000256" key="2">
    <source>
        <dbReference type="SAM" id="MobiDB-lite"/>
    </source>
</evidence>
<feature type="domain" description="Rho-GAP" evidence="3">
    <location>
        <begin position="341"/>
        <end position="470"/>
    </location>
</feature>
<evidence type="ECO:0000313" key="6">
    <source>
        <dbReference type="Proteomes" id="UP000515163"/>
    </source>
</evidence>
<dbReference type="RefSeq" id="XP_031559765.1">
    <property type="nucleotide sequence ID" value="XM_031703905.1"/>
</dbReference>
<dbReference type="PANTHER" id="PTHR21497:SF39">
    <property type="entry name" value="E3 UBIQUITIN-PROTEIN LIGASE UBR3"/>
    <property type="match status" value="1"/>
</dbReference>
<dbReference type="InterPro" id="IPR044046">
    <property type="entry name" value="E3_ligase_UBR-like_C"/>
</dbReference>
<dbReference type="PANTHER" id="PTHR21497">
    <property type="entry name" value="UBIQUITIN LIGASE E3 ALPHA-RELATED"/>
    <property type="match status" value="1"/>
</dbReference>